<dbReference type="PANTHER" id="PTHR13520">
    <property type="entry name" value="RAD50-INTERACTING PROTEIN 1 RINT-1"/>
    <property type="match status" value="1"/>
</dbReference>
<dbReference type="GeneID" id="92087860"/>
<dbReference type="InterPro" id="IPR007528">
    <property type="entry name" value="RINT1_Tip20"/>
</dbReference>
<protein>
    <submittedName>
        <fullName evidence="3">Rint-1 family protein</fullName>
    </submittedName>
</protein>
<dbReference type="PANTHER" id="PTHR13520:SF0">
    <property type="entry name" value="RAD50-INTERACTING PROTEIN 1"/>
    <property type="match status" value="1"/>
</dbReference>
<dbReference type="PROSITE" id="PS51386">
    <property type="entry name" value="RINT1_TIP20"/>
    <property type="match status" value="1"/>
</dbReference>
<evidence type="ECO:0000256" key="1">
    <source>
        <dbReference type="SAM" id="Coils"/>
    </source>
</evidence>
<comment type="caution">
    <text evidence="3">The sequence shown here is derived from an EMBL/GenBank/DDBJ whole genome shotgun (WGS) entry which is preliminary data.</text>
</comment>
<name>A0ABR1W0P2_9PEZI</name>
<dbReference type="Proteomes" id="UP001480595">
    <property type="component" value="Unassembled WGS sequence"/>
</dbReference>
<feature type="compositionally biased region" description="Polar residues" evidence="2">
    <location>
        <begin position="765"/>
        <end position="777"/>
    </location>
</feature>
<gene>
    <name evidence="3" type="ORF">PG994_003388</name>
</gene>
<feature type="region of interest" description="Disordered" evidence="2">
    <location>
        <begin position="745"/>
        <end position="780"/>
    </location>
</feature>
<organism evidence="3 4">
    <name type="scientific">Apiospora phragmitis</name>
    <dbReference type="NCBI Taxonomy" id="2905665"/>
    <lineage>
        <taxon>Eukaryota</taxon>
        <taxon>Fungi</taxon>
        <taxon>Dikarya</taxon>
        <taxon>Ascomycota</taxon>
        <taxon>Pezizomycotina</taxon>
        <taxon>Sordariomycetes</taxon>
        <taxon>Xylariomycetidae</taxon>
        <taxon>Amphisphaeriales</taxon>
        <taxon>Apiosporaceae</taxon>
        <taxon>Apiospora</taxon>
    </lineage>
</organism>
<dbReference type="EMBL" id="JAQQWL010000004">
    <property type="protein sequence ID" value="KAK8076116.1"/>
    <property type="molecule type" value="Genomic_DNA"/>
</dbReference>
<keyword evidence="4" id="KW-1185">Reference proteome</keyword>
<feature type="coiled-coil region" evidence="1">
    <location>
        <begin position="33"/>
        <end position="67"/>
    </location>
</feature>
<dbReference type="InterPro" id="IPR042044">
    <property type="entry name" value="EXOC6PINT-1/Sec15/Tip20_C_dom2"/>
</dbReference>
<dbReference type="Pfam" id="PF04437">
    <property type="entry name" value="RINT1_TIP1"/>
    <property type="match status" value="1"/>
</dbReference>
<sequence length="818" mass="91672">MAAHATLTRAQSMEPDIRLEDYLDDKLQSVTDLENLDGLLANVELQRQQLQTQLDGAAQELEDVRRSAQDRQGGVAKQIEEFQQLQQSIDLRLQIMGQSDAPDEAIRRLEAPMRQLHRIELAHRYVALLQDVEAMRREARAHLPRDPKEALRPYTRLRQLAGQLRERQGAADEAAGHLVGHVERVTGRLWDEMKKTMSEELGAVLRARSWPADTDPGAEVDGEWLETFEKSMDLQVPEVLYSEALVNLLPVDVMARPFVQWFRFQFMGDNGTSAPAAFGTFCLPNFVSLIDKWEDFFRSNFDHVLASRFQGTKAAETTAYTDLACALITALLPVLKQKVESVVQHGLKNPQYLSSLMVQLMDFDDTIRSRFSYDGGDPENGWPGITSEVLDQYFREWLKFEKEFALERYQTIINSPDARNIDYDYSTPGKMKPTYGAVRVTDLLRSVTSQYERVRRLPHKIRFLIDIQQEILDQYHSRLLDSLEAYASLTSTVARTLQGVSKEQLAALEGTGALEALCKVLGSADHIVSTLSDWGNEEFFVELWVDLKGRAKQAADDDQTNLVGGMSYDHVKGRTSSEIGSEADGSIFDETIKFYSKRRESAQKFLKQALVESHQTAFRPYLSKPQWSIIGSEASVDPSQLAVTAELDEPLRIMKRNLAFLASALSTAAYKRVWREALESLQETLWSNVLLRQNFTTLGAAQFMRDVQAILALVDRHIPEGSAAMAQLEEGARLLSLPLLGGGGGGDGKKTGGDGGGDGDCDGDQSGSNNNGFSLEQISDRMFTDNAEARRALEDLGIQTLEPANARRILQRRVENSE</sequence>
<reference evidence="3 4" key="1">
    <citation type="submission" date="2023-01" db="EMBL/GenBank/DDBJ databases">
        <title>Analysis of 21 Apiospora genomes using comparative genomics revels a genus with tremendous synthesis potential of carbohydrate active enzymes and secondary metabolites.</title>
        <authorList>
            <person name="Sorensen T."/>
        </authorList>
    </citation>
    <scope>NUCLEOTIDE SEQUENCE [LARGE SCALE GENOMIC DNA]</scope>
    <source>
        <strain evidence="3 4">CBS 135458</strain>
    </source>
</reference>
<proteinExistence type="predicted"/>
<evidence type="ECO:0000313" key="3">
    <source>
        <dbReference type="EMBL" id="KAK8076116.1"/>
    </source>
</evidence>
<dbReference type="RefSeq" id="XP_066719075.1">
    <property type="nucleotide sequence ID" value="XM_066854797.1"/>
</dbReference>
<accession>A0ABR1W0P2</accession>
<dbReference type="Gene3D" id="1.20.58.670">
    <property type="entry name" value="Dsl1p vesicle tethering complex, Tip20p subunit, domain D"/>
    <property type="match status" value="1"/>
</dbReference>
<keyword evidence="1" id="KW-0175">Coiled coil</keyword>
<evidence type="ECO:0000313" key="4">
    <source>
        <dbReference type="Proteomes" id="UP001480595"/>
    </source>
</evidence>
<evidence type="ECO:0000256" key="2">
    <source>
        <dbReference type="SAM" id="MobiDB-lite"/>
    </source>
</evidence>